<comment type="caution">
    <text evidence="1">The sequence shown here is derived from an EMBL/GenBank/DDBJ whole genome shotgun (WGS) entry which is preliminary data.</text>
</comment>
<organism evidence="1 2">
    <name type="scientific">Rotaria socialis</name>
    <dbReference type="NCBI Taxonomy" id="392032"/>
    <lineage>
        <taxon>Eukaryota</taxon>
        <taxon>Metazoa</taxon>
        <taxon>Spiralia</taxon>
        <taxon>Gnathifera</taxon>
        <taxon>Rotifera</taxon>
        <taxon>Eurotatoria</taxon>
        <taxon>Bdelloidea</taxon>
        <taxon>Philodinida</taxon>
        <taxon>Philodinidae</taxon>
        <taxon>Rotaria</taxon>
    </lineage>
</organism>
<reference evidence="1" key="1">
    <citation type="submission" date="2021-02" db="EMBL/GenBank/DDBJ databases">
        <authorList>
            <person name="Nowell W R."/>
        </authorList>
    </citation>
    <scope>NUCLEOTIDE SEQUENCE</scope>
</reference>
<sequence>MKCKQAITSATVETSSEDFRARPRRIVQNFLLVWLDANIDEGKEDFQKALAALRKLFVTVEPFTDVGQCVDYLTSIDDQKVYLITSASLGQMAVPLIHDIAQLDKIFVLCSNKDEHKVWANEYSKVRGIYDSRCHSSRTFAYTYNRKFLRPQLTV</sequence>
<proteinExistence type="predicted"/>
<accession>A0A817STR3</accession>
<dbReference type="EMBL" id="CAJNYT010000015">
    <property type="protein sequence ID" value="CAF3300385.1"/>
    <property type="molecule type" value="Genomic_DNA"/>
</dbReference>
<protein>
    <submittedName>
        <fullName evidence="1">Uncharacterized protein</fullName>
    </submittedName>
</protein>
<gene>
    <name evidence="1" type="ORF">GRG538_LOCUS503</name>
</gene>
<evidence type="ECO:0000313" key="2">
    <source>
        <dbReference type="Proteomes" id="UP000663872"/>
    </source>
</evidence>
<evidence type="ECO:0000313" key="1">
    <source>
        <dbReference type="EMBL" id="CAF3300385.1"/>
    </source>
</evidence>
<name>A0A817STR3_9BILA</name>
<dbReference type="AlphaFoldDB" id="A0A817STR3"/>
<dbReference type="Proteomes" id="UP000663872">
    <property type="component" value="Unassembled WGS sequence"/>
</dbReference>